<sequence>MFAVRNRALACSSRALRARRTNATLSDAKGHAPLPNKSPTDSEESFGKGFYISIAATVGCLALYKLEQSISGTGGNPLSRAIEYYGDLAGEWEKRNTRHTAMVERAAVDRSLFQDSKPAGTLNLKFPE</sequence>
<dbReference type="InterPro" id="IPR034444">
    <property type="entry name" value="Nuo17.8"/>
</dbReference>
<dbReference type="PANTHER" id="PTHR42100">
    <property type="entry name" value="OXIDOREDUCTASE 178 KDA SUBUNIT, PUTATIVE (AFU_ORTHOLOGUE AFUA_8G04320)-RELATED"/>
    <property type="match status" value="1"/>
</dbReference>
<reference evidence="2 3" key="1">
    <citation type="submission" date="2024-02" db="EMBL/GenBank/DDBJ databases">
        <title>Discinaceae phylogenomics.</title>
        <authorList>
            <person name="Dirks A.C."/>
            <person name="James T.Y."/>
        </authorList>
    </citation>
    <scope>NUCLEOTIDE SEQUENCE [LARGE SCALE GENOMIC DNA]</scope>
    <source>
        <strain evidence="2 3">ACD0624</strain>
    </source>
</reference>
<accession>A0ABR3G8A9</accession>
<dbReference type="EMBL" id="JBBBZM010000194">
    <property type="protein sequence ID" value="KAL0632005.1"/>
    <property type="molecule type" value="Genomic_DNA"/>
</dbReference>
<proteinExistence type="predicted"/>
<evidence type="ECO:0000313" key="2">
    <source>
        <dbReference type="EMBL" id="KAL0632005.1"/>
    </source>
</evidence>
<dbReference type="PANTHER" id="PTHR42100:SF1">
    <property type="entry name" value="OXIDOREDUCTASE 178 KDA SUBUNIT, PUTATIVE (AFU_ORTHOLOGUE AFUA_8G04320)-RELATED"/>
    <property type="match status" value="1"/>
</dbReference>
<keyword evidence="3" id="KW-1185">Reference proteome</keyword>
<organism evidence="2 3">
    <name type="scientific">Discina gigas</name>
    <dbReference type="NCBI Taxonomy" id="1032678"/>
    <lineage>
        <taxon>Eukaryota</taxon>
        <taxon>Fungi</taxon>
        <taxon>Dikarya</taxon>
        <taxon>Ascomycota</taxon>
        <taxon>Pezizomycotina</taxon>
        <taxon>Pezizomycetes</taxon>
        <taxon>Pezizales</taxon>
        <taxon>Discinaceae</taxon>
        <taxon>Discina</taxon>
    </lineage>
</organism>
<evidence type="ECO:0000256" key="1">
    <source>
        <dbReference type="SAM" id="MobiDB-lite"/>
    </source>
</evidence>
<feature type="region of interest" description="Disordered" evidence="1">
    <location>
        <begin position="22"/>
        <end position="43"/>
    </location>
</feature>
<gene>
    <name evidence="2" type="ORF">Q9L58_009131</name>
</gene>
<dbReference type="Proteomes" id="UP001447188">
    <property type="component" value="Unassembled WGS sequence"/>
</dbReference>
<evidence type="ECO:0000313" key="3">
    <source>
        <dbReference type="Proteomes" id="UP001447188"/>
    </source>
</evidence>
<protein>
    <submittedName>
        <fullName evidence="2">Uncharacterized protein</fullName>
    </submittedName>
</protein>
<name>A0ABR3G8A9_9PEZI</name>
<comment type="caution">
    <text evidence="2">The sequence shown here is derived from an EMBL/GenBank/DDBJ whole genome shotgun (WGS) entry which is preliminary data.</text>
</comment>